<organism evidence="5 6">
    <name type="scientific">Stentor coeruleus</name>
    <dbReference type="NCBI Taxonomy" id="5963"/>
    <lineage>
        <taxon>Eukaryota</taxon>
        <taxon>Sar</taxon>
        <taxon>Alveolata</taxon>
        <taxon>Ciliophora</taxon>
        <taxon>Postciliodesmatophora</taxon>
        <taxon>Heterotrichea</taxon>
        <taxon>Heterotrichida</taxon>
        <taxon>Stentoridae</taxon>
        <taxon>Stentor</taxon>
    </lineage>
</organism>
<accession>A0A1R2BCP4</accession>
<dbReference type="OrthoDB" id="10069248at2759"/>
<dbReference type="Pfam" id="PF05253">
    <property type="entry name" value="zf-U11-48K"/>
    <property type="match status" value="1"/>
</dbReference>
<gene>
    <name evidence="5" type="ORF">SteCoe_26497</name>
</gene>
<dbReference type="AlphaFoldDB" id="A0A1R2BCP4"/>
<dbReference type="EMBL" id="MPUH01000744">
    <property type="protein sequence ID" value="OMJ74536.1"/>
    <property type="molecule type" value="Genomic_DNA"/>
</dbReference>
<evidence type="ECO:0000256" key="2">
    <source>
        <dbReference type="ARBA" id="ARBA00022771"/>
    </source>
</evidence>
<dbReference type="InterPro" id="IPR022776">
    <property type="entry name" value="TRM13/UPF0224_CHHC_Znf_dom"/>
</dbReference>
<dbReference type="GO" id="GO:0008270">
    <property type="term" value="F:zinc ion binding"/>
    <property type="evidence" value="ECO:0007669"/>
    <property type="project" value="UniProtKB-KW"/>
</dbReference>
<evidence type="ECO:0000256" key="1">
    <source>
        <dbReference type="ARBA" id="ARBA00022723"/>
    </source>
</evidence>
<comment type="caution">
    <text evidence="5">The sequence shown here is derived from an EMBL/GenBank/DDBJ whole genome shotgun (WGS) entry which is preliminary data.</text>
</comment>
<sequence length="103" mass="12336">MANPEKVPCPYNDKHMMRYTRLIYHLAKGCPDMGNSDYEICIYNWVHRVPKDSLEEHYKMCESKPKVVGDSFNKDVDMEIWKSCEWHPFLCLPSWPPDFFPDY</sequence>
<name>A0A1R2BCP4_9CILI</name>
<dbReference type="Proteomes" id="UP000187209">
    <property type="component" value="Unassembled WGS sequence"/>
</dbReference>
<keyword evidence="6" id="KW-1185">Reference proteome</keyword>
<feature type="domain" description="CHHC U11-48K-type" evidence="4">
    <location>
        <begin position="7"/>
        <end position="30"/>
    </location>
</feature>
<evidence type="ECO:0000313" key="5">
    <source>
        <dbReference type="EMBL" id="OMJ74536.1"/>
    </source>
</evidence>
<keyword evidence="1" id="KW-0479">Metal-binding</keyword>
<evidence type="ECO:0000313" key="6">
    <source>
        <dbReference type="Proteomes" id="UP000187209"/>
    </source>
</evidence>
<reference evidence="5 6" key="1">
    <citation type="submission" date="2016-11" db="EMBL/GenBank/DDBJ databases">
        <title>The macronuclear genome of Stentor coeruleus: a giant cell with tiny introns.</title>
        <authorList>
            <person name="Slabodnick M."/>
            <person name="Ruby J.G."/>
            <person name="Reiff S.B."/>
            <person name="Swart E.C."/>
            <person name="Gosai S."/>
            <person name="Prabakaran S."/>
            <person name="Witkowska E."/>
            <person name="Larue G.E."/>
            <person name="Fisher S."/>
            <person name="Freeman R.M."/>
            <person name="Gunawardena J."/>
            <person name="Chu W."/>
            <person name="Stover N.A."/>
            <person name="Gregory B.D."/>
            <person name="Nowacki M."/>
            <person name="Derisi J."/>
            <person name="Roy S.W."/>
            <person name="Marshall W.F."/>
            <person name="Sood P."/>
        </authorList>
    </citation>
    <scope>NUCLEOTIDE SEQUENCE [LARGE SCALE GENOMIC DNA]</scope>
    <source>
        <strain evidence="5">WM001</strain>
    </source>
</reference>
<keyword evidence="3" id="KW-0862">Zinc</keyword>
<protein>
    <recommendedName>
        <fullName evidence="4">CHHC U11-48K-type domain-containing protein</fullName>
    </recommendedName>
</protein>
<keyword evidence="2" id="KW-0863">Zinc-finger</keyword>
<evidence type="ECO:0000256" key="3">
    <source>
        <dbReference type="ARBA" id="ARBA00022833"/>
    </source>
</evidence>
<evidence type="ECO:0000259" key="4">
    <source>
        <dbReference type="Pfam" id="PF05253"/>
    </source>
</evidence>
<proteinExistence type="predicted"/>